<gene>
    <name evidence="3" type="ORF">SYV04_11265</name>
</gene>
<accession>A0ABU5H4F5</accession>
<feature type="compositionally biased region" description="Pro residues" evidence="1">
    <location>
        <begin position="119"/>
        <end position="136"/>
    </location>
</feature>
<feature type="transmembrane region" description="Helical" evidence="2">
    <location>
        <begin position="12"/>
        <end position="33"/>
    </location>
</feature>
<evidence type="ECO:0000256" key="1">
    <source>
        <dbReference type="SAM" id="MobiDB-lite"/>
    </source>
</evidence>
<dbReference type="Proteomes" id="UP001291309">
    <property type="component" value="Unassembled WGS sequence"/>
</dbReference>
<keyword evidence="4" id="KW-1185">Reference proteome</keyword>
<name>A0ABU5H4F5_9BACT</name>
<feature type="region of interest" description="Disordered" evidence="1">
    <location>
        <begin position="110"/>
        <end position="136"/>
    </location>
</feature>
<dbReference type="EMBL" id="JAXIVS010000003">
    <property type="protein sequence ID" value="MDY7226975.1"/>
    <property type="molecule type" value="Genomic_DNA"/>
</dbReference>
<dbReference type="RefSeq" id="WP_321545695.1">
    <property type="nucleotide sequence ID" value="NZ_JAXIVS010000003.1"/>
</dbReference>
<proteinExistence type="predicted"/>
<comment type="caution">
    <text evidence="3">The sequence shown here is derived from an EMBL/GenBank/DDBJ whole genome shotgun (WGS) entry which is preliminary data.</text>
</comment>
<organism evidence="3 4">
    <name type="scientific">Hyalangium rubrum</name>
    <dbReference type="NCBI Taxonomy" id="3103134"/>
    <lineage>
        <taxon>Bacteria</taxon>
        <taxon>Pseudomonadati</taxon>
        <taxon>Myxococcota</taxon>
        <taxon>Myxococcia</taxon>
        <taxon>Myxococcales</taxon>
        <taxon>Cystobacterineae</taxon>
        <taxon>Archangiaceae</taxon>
        <taxon>Hyalangium</taxon>
    </lineage>
</organism>
<keyword evidence="2" id="KW-0472">Membrane</keyword>
<evidence type="ECO:0000313" key="4">
    <source>
        <dbReference type="Proteomes" id="UP001291309"/>
    </source>
</evidence>
<sequence length="136" mass="14644">MSPEPSRRRVRWMSGLLLAGMFGAGVLTGLGLAPSGGPQPPGAGRDGDPVFPYREIGLSAEQEAQVRDILVRNQPRMDQLMAQVLPPVQALSAEIEQQVLQVLTPEQRQRLEKFKADHPPPVVPGMGPPPPPPPGH</sequence>
<keyword evidence="2" id="KW-0812">Transmembrane</keyword>
<reference evidence="3 4" key="1">
    <citation type="submission" date="2023-12" db="EMBL/GenBank/DDBJ databases">
        <title>the genome sequence of Hyalangium sp. s54d21.</title>
        <authorList>
            <person name="Zhang X."/>
        </authorList>
    </citation>
    <scope>NUCLEOTIDE SEQUENCE [LARGE SCALE GENOMIC DNA]</scope>
    <source>
        <strain evidence="4">s54d21</strain>
    </source>
</reference>
<evidence type="ECO:0008006" key="5">
    <source>
        <dbReference type="Google" id="ProtNLM"/>
    </source>
</evidence>
<evidence type="ECO:0000313" key="3">
    <source>
        <dbReference type="EMBL" id="MDY7226975.1"/>
    </source>
</evidence>
<evidence type="ECO:0000256" key="2">
    <source>
        <dbReference type="SAM" id="Phobius"/>
    </source>
</evidence>
<feature type="region of interest" description="Disordered" evidence="1">
    <location>
        <begin position="29"/>
        <end position="50"/>
    </location>
</feature>
<keyword evidence="2" id="KW-1133">Transmembrane helix</keyword>
<protein>
    <recommendedName>
        <fullName evidence="5">Zinc resistance-associated protein</fullName>
    </recommendedName>
</protein>